<dbReference type="InterPro" id="IPR010023">
    <property type="entry name" value="KdsC_fam"/>
</dbReference>
<protein>
    <recommendedName>
        <fullName evidence="7">3-deoxy-D-manno-octulosonate 8-phosphate phosphatase KdsC</fullName>
        <ecNumber evidence="7">3.1.3.45</ecNumber>
    </recommendedName>
    <alternativeName>
        <fullName evidence="7">KDO 8-P phosphatase</fullName>
    </alternativeName>
</protein>
<comment type="function">
    <text evidence="7">Catalyzes the hydrolysis of 3-deoxy-D-manno-octulosonate 8-phosphate (KDO 8-P) to 3-deoxy-D-manno-octulosonate (KDO) and inorganic phosphate.</text>
</comment>
<dbReference type="SFLD" id="SFLDG01138">
    <property type="entry name" value="C1.6.2:_Deoxy-d-mannose-octulo"/>
    <property type="match status" value="1"/>
</dbReference>
<reference evidence="9" key="1">
    <citation type="journal article" date="2019" name="Int. J. Syst. Evol. Microbiol.">
        <title>The Global Catalogue of Microorganisms (GCM) 10K type strain sequencing project: providing services to taxonomists for standard genome sequencing and annotation.</title>
        <authorList>
            <consortium name="The Broad Institute Genomics Platform"/>
            <consortium name="The Broad Institute Genome Sequencing Center for Infectious Disease"/>
            <person name="Wu L."/>
            <person name="Ma J."/>
        </authorList>
    </citation>
    <scope>NUCLEOTIDE SEQUENCE [LARGE SCALE GENOMIC DNA]</scope>
    <source>
        <strain evidence="9">KCTC 12848</strain>
    </source>
</reference>
<sequence>MTTREEQLNRALQKVRWLVLDVDGVLTDGRLFFDNNGNELKTFNTLDGHGIKMLQKSGVQVAIVTGRRSNVVERRAHDLGIRRLIQGREDKFAALEELLGDESCRLGDIAYVGDDYPDLLVMTRIGCPISVPNAVAPVRERALWITDTRGGEGAVREVCDRIMQAQGSFDAALAPYLAPGEGEH</sequence>
<comment type="catalytic activity">
    <reaction evidence="7">
        <text>3-deoxy-alpha-D-manno-2-octulosonate-8-phosphate + H2O = 3-deoxy-alpha-D-manno-oct-2-ulosonate + phosphate</text>
        <dbReference type="Rhea" id="RHEA:11500"/>
        <dbReference type="ChEBI" id="CHEBI:15377"/>
        <dbReference type="ChEBI" id="CHEBI:43474"/>
        <dbReference type="ChEBI" id="CHEBI:85985"/>
        <dbReference type="ChEBI" id="CHEBI:85986"/>
        <dbReference type="EC" id="3.1.3.45"/>
    </reaction>
</comment>
<evidence type="ECO:0000256" key="2">
    <source>
        <dbReference type="ARBA" id="ARBA00005893"/>
    </source>
</evidence>
<comment type="cofactor">
    <cofactor evidence="1 7">
        <name>Mg(2+)</name>
        <dbReference type="ChEBI" id="CHEBI:18420"/>
    </cofactor>
</comment>
<dbReference type="NCBIfam" id="TIGR01662">
    <property type="entry name" value="HAD-SF-IIIA"/>
    <property type="match status" value="1"/>
</dbReference>
<evidence type="ECO:0000256" key="5">
    <source>
        <dbReference type="ARBA" id="ARBA00022801"/>
    </source>
</evidence>
<dbReference type="SFLD" id="SFLDG01136">
    <property type="entry name" value="C1.6:_Phosphoserine_Phosphatas"/>
    <property type="match status" value="1"/>
</dbReference>
<dbReference type="CDD" id="cd01630">
    <property type="entry name" value="HAD_KDO-like"/>
    <property type="match status" value="1"/>
</dbReference>
<dbReference type="Proteomes" id="UP001597425">
    <property type="component" value="Unassembled WGS sequence"/>
</dbReference>
<keyword evidence="6 7" id="KW-0460">Magnesium</keyword>
<evidence type="ECO:0000256" key="7">
    <source>
        <dbReference type="PIRNR" id="PIRNR006118"/>
    </source>
</evidence>
<dbReference type="InterPro" id="IPR023214">
    <property type="entry name" value="HAD_sf"/>
</dbReference>
<comment type="subunit">
    <text evidence="3 7">Homotetramer.</text>
</comment>
<dbReference type="InterPro" id="IPR050793">
    <property type="entry name" value="CMP-NeuNAc_synthase"/>
</dbReference>
<dbReference type="PIRSF" id="PIRSF006118">
    <property type="entry name" value="KDO8-P_Ptase"/>
    <property type="match status" value="1"/>
</dbReference>
<comment type="similarity">
    <text evidence="2 7">Belongs to the KdsC family.</text>
</comment>
<dbReference type="SUPFAM" id="SSF56784">
    <property type="entry name" value="HAD-like"/>
    <property type="match status" value="1"/>
</dbReference>
<dbReference type="EMBL" id="JBHUJD010000004">
    <property type="protein sequence ID" value="MFD2309715.1"/>
    <property type="molecule type" value="Genomic_DNA"/>
</dbReference>
<evidence type="ECO:0000256" key="6">
    <source>
        <dbReference type="ARBA" id="ARBA00022842"/>
    </source>
</evidence>
<dbReference type="InterPro" id="IPR006549">
    <property type="entry name" value="HAD-SF_hydro_IIIA"/>
</dbReference>
<evidence type="ECO:0000313" key="8">
    <source>
        <dbReference type="EMBL" id="MFD2309715.1"/>
    </source>
</evidence>
<dbReference type="PANTHER" id="PTHR21485">
    <property type="entry name" value="HAD SUPERFAMILY MEMBERS CMAS AND KDSC"/>
    <property type="match status" value="1"/>
</dbReference>
<dbReference type="EC" id="3.1.3.45" evidence="7"/>
<evidence type="ECO:0000256" key="3">
    <source>
        <dbReference type="ARBA" id="ARBA00011881"/>
    </source>
</evidence>
<comment type="caution">
    <text evidence="8">The sequence shown here is derived from an EMBL/GenBank/DDBJ whole genome shotgun (WGS) entry which is preliminary data.</text>
</comment>
<keyword evidence="7" id="KW-0448">Lipopolysaccharide biosynthesis</keyword>
<dbReference type="Gene3D" id="3.40.50.1000">
    <property type="entry name" value="HAD superfamily/HAD-like"/>
    <property type="match status" value="1"/>
</dbReference>
<evidence type="ECO:0000256" key="4">
    <source>
        <dbReference type="ARBA" id="ARBA00022723"/>
    </source>
</evidence>
<keyword evidence="9" id="KW-1185">Reference proteome</keyword>
<evidence type="ECO:0000313" key="9">
    <source>
        <dbReference type="Proteomes" id="UP001597425"/>
    </source>
</evidence>
<dbReference type="RefSeq" id="WP_265720158.1">
    <property type="nucleotide sequence ID" value="NZ_JAPIVK010000002.1"/>
</dbReference>
<name>A0ABW5ECP5_9GAMM</name>
<dbReference type="InterPro" id="IPR036412">
    <property type="entry name" value="HAD-like_sf"/>
</dbReference>
<proteinExistence type="inferred from homology"/>
<dbReference type="PANTHER" id="PTHR21485:SF3">
    <property type="entry name" value="N-ACYLNEURAMINATE CYTIDYLYLTRANSFERASE"/>
    <property type="match status" value="1"/>
</dbReference>
<accession>A0ABW5ECP5</accession>
<organism evidence="8 9">
    <name type="scientific">Microbulbifer halophilus</name>
    <dbReference type="NCBI Taxonomy" id="453963"/>
    <lineage>
        <taxon>Bacteria</taxon>
        <taxon>Pseudomonadati</taxon>
        <taxon>Pseudomonadota</taxon>
        <taxon>Gammaproteobacteria</taxon>
        <taxon>Cellvibrionales</taxon>
        <taxon>Microbulbiferaceae</taxon>
        <taxon>Microbulbifer</taxon>
    </lineage>
</organism>
<dbReference type="SFLD" id="SFLDS00003">
    <property type="entry name" value="Haloacid_Dehalogenase"/>
    <property type="match status" value="1"/>
</dbReference>
<dbReference type="NCBIfam" id="TIGR01670">
    <property type="entry name" value="KdsC-phosphatas"/>
    <property type="match status" value="1"/>
</dbReference>
<keyword evidence="4 7" id="KW-0479">Metal-binding</keyword>
<evidence type="ECO:0000256" key="1">
    <source>
        <dbReference type="ARBA" id="ARBA00001946"/>
    </source>
</evidence>
<gene>
    <name evidence="8" type="ORF">ACFSKX_04735</name>
</gene>
<keyword evidence="5 7" id="KW-0378">Hydrolase</keyword>